<proteinExistence type="predicted"/>
<dbReference type="Proteomes" id="UP000468735">
    <property type="component" value="Unassembled WGS sequence"/>
</dbReference>
<dbReference type="RefSeq" id="WP_151565930.1">
    <property type="nucleotide sequence ID" value="NZ_WBMT01000018.1"/>
</dbReference>
<feature type="domain" description="MbtH-like" evidence="1">
    <location>
        <begin position="3"/>
        <end position="53"/>
    </location>
</feature>
<comment type="caution">
    <text evidence="2">The sequence shown here is derived from an EMBL/GenBank/DDBJ whole genome shotgun (WGS) entry which is preliminary data.</text>
</comment>
<dbReference type="EMBL" id="WBMT01000018">
    <property type="protein sequence ID" value="KAB2343706.1"/>
    <property type="molecule type" value="Genomic_DNA"/>
</dbReference>
<dbReference type="GO" id="GO:0019290">
    <property type="term" value="P:siderophore biosynthetic process"/>
    <property type="evidence" value="ECO:0007669"/>
    <property type="project" value="TreeGrafter"/>
</dbReference>
<dbReference type="InterPro" id="IPR037407">
    <property type="entry name" value="MLP_fam"/>
</dbReference>
<dbReference type="AlphaFoldDB" id="A0A6H9YQA9"/>
<evidence type="ECO:0000259" key="1">
    <source>
        <dbReference type="SMART" id="SM00923"/>
    </source>
</evidence>
<dbReference type="SUPFAM" id="SSF160582">
    <property type="entry name" value="MbtH-like"/>
    <property type="match status" value="1"/>
</dbReference>
<evidence type="ECO:0000313" key="2">
    <source>
        <dbReference type="EMBL" id="KAB2343706.1"/>
    </source>
</evidence>
<dbReference type="GO" id="GO:0005829">
    <property type="term" value="C:cytosol"/>
    <property type="evidence" value="ECO:0007669"/>
    <property type="project" value="TreeGrafter"/>
</dbReference>
<dbReference type="OrthoDB" id="7584480at2"/>
<dbReference type="PANTHER" id="PTHR38444">
    <property type="entry name" value="ENTEROBACTIN BIOSYNTHESIS PROTEIN YBDZ"/>
    <property type="match status" value="1"/>
</dbReference>
<evidence type="ECO:0000313" key="3">
    <source>
        <dbReference type="Proteomes" id="UP000468735"/>
    </source>
</evidence>
<name>A0A6H9YQA9_9ACTN</name>
<sequence>MADPFENEEASYLVLVNHQGQHSLWPEAIEVPSGWQVVFGGGGRQECLDYVAANWTDITPRNRSPR</sequence>
<dbReference type="PANTHER" id="PTHR38444:SF1">
    <property type="entry name" value="ENTEROBACTIN BIOSYNTHESIS PROTEIN YBDZ"/>
    <property type="match status" value="1"/>
</dbReference>
<organism evidence="2 3">
    <name type="scientific">Actinomadura rudentiformis</name>
    <dbReference type="NCBI Taxonomy" id="359158"/>
    <lineage>
        <taxon>Bacteria</taxon>
        <taxon>Bacillati</taxon>
        <taxon>Actinomycetota</taxon>
        <taxon>Actinomycetes</taxon>
        <taxon>Streptosporangiales</taxon>
        <taxon>Thermomonosporaceae</taxon>
        <taxon>Actinomadura</taxon>
    </lineage>
</organism>
<dbReference type="InterPro" id="IPR038020">
    <property type="entry name" value="MbtH-like_sf"/>
</dbReference>
<accession>A0A6H9YQA9</accession>
<dbReference type="Gene3D" id="3.90.820.10">
    <property type="entry name" value="Structural Genomics, Unknown Function 30-nov-00 1gh9 Mol_id"/>
    <property type="match status" value="1"/>
</dbReference>
<keyword evidence="3" id="KW-1185">Reference proteome</keyword>
<gene>
    <name evidence="2" type="ORF">F8566_33825</name>
</gene>
<dbReference type="Pfam" id="PF03621">
    <property type="entry name" value="MbtH"/>
    <property type="match status" value="1"/>
</dbReference>
<dbReference type="SMART" id="SM00923">
    <property type="entry name" value="MbtH"/>
    <property type="match status" value="1"/>
</dbReference>
<dbReference type="InterPro" id="IPR005153">
    <property type="entry name" value="MbtH-like_dom"/>
</dbReference>
<protein>
    <submittedName>
        <fullName evidence="2">MbtH family protein</fullName>
    </submittedName>
</protein>
<reference evidence="2 3" key="1">
    <citation type="submission" date="2019-09" db="EMBL/GenBank/DDBJ databases">
        <title>Actinomadura physcomitrii sp. nov., a novel actinomycete isolated from moss [Physcomitrium sphaericum (Ludw) Fuernr].</title>
        <authorList>
            <person name="Zhuang X."/>
            <person name="Liu C."/>
        </authorList>
    </citation>
    <scope>NUCLEOTIDE SEQUENCE [LARGE SCALE GENOMIC DNA]</scope>
    <source>
        <strain evidence="2 3">HMC1</strain>
    </source>
</reference>